<dbReference type="Proteomes" id="UP000321363">
    <property type="component" value="Unassembled WGS sequence"/>
</dbReference>
<dbReference type="OrthoDB" id="1798639at2"/>
<feature type="region of interest" description="Disordered" evidence="1">
    <location>
        <begin position="27"/>
        <end position="94"/>
    </location>
</feature>
<accession>A0A5C6VXI4</accession>
<dbReference type="AlphaFoldDB" id="A0A5C6VXI4"/>
<evidence type="ECO:0000313" key="3">
    <source>
        <dbReference type="Proteomes" id="UP000321363"/>
    </source>
</evidence>
<evidence type="ECO:0000256" key="1">
    <source>
        <dbReference type="SAM" id="MobiDB-lite"/>
    </source>
</evidence>
<evidence type="ECO:0000313" key="2">
    <source>
        <dbReference type="EMBL" id="TXC89992.1"/>
    </source>
</evidence>
<gene>
    <name evidence="2" type="ORF">FS935_13060</name>
</gene>
<proteinExistence type="predicted"/>
<organism evidence="2 3">
    <name type="scientific">Metabacillus litoralis</name>
    <dbReference type="NCBI Taxonomy" id="152268"/>
    <lineage>
        <taxon>Bacteria</taxon>
        <taxon>Bacillati</taxon>
        <taxon>Bacillota</taxon>
        <taxon>Bacilli</taxon>
        <taxon>Bacillales</taxon>
        <taxon>Bacillaceae</taxon>
        <taxon>Metabacillus</taxon>
    </lineage>
</organism>
<sequence>MDISDIFGNPIVWAFLAWLFSRIFTSGKEDASKKKPESPTERPTHIEPRQNDHTRPSPRRNPSPRPNTRPSTRSNPKPVMTTVETRKREQKPSLQTVQEAYEKMKVESFDKVEHVEIIKEEPKRVRSVVKETTPKIKGNIKRNTLLIDQQKAVQGVIWSEVLGPSRAKNPHYTRNRRHF</sequence>
<name>A0A5C6VXI4_9BACI</name>
<keyword evidence="3" id="KW-1185">Reference proteome</keyword>
<dbReference type="RefSeq" id="WP_146949063.1">
    <property type="nucleotide sequence ID" value="NZ_VOQF01000007.1"/>
</dbReference>
<protein>
    <submittedName>
        <fullName evidence="2">Uncharacterized protein</fullName>
    </submittedName>
</protein>
<comment type="caution">
    <text evidence="2">The sequence shown here is derived from an EMBL/GenBank/DDBJ whole genome shotgun (WGS) entry which is preliminary data.</text>
</comment>
<dbReference type="EMBL" id="VOQF01000007">
    <property type="protein sequence ID" value="TXC89992.1"/>
    <property type="molecule type" value="Genomic_DNA"/>
</dbReference>
<feature type="compositionally biased region" description="Basic and acidic residues" evidence="1">
    <location>
        <begin position="27"/>
        <end position="55"/>
    </location>
</feature>
<reference evidence="2 3" key="1">
    <citation type="journal article" date="2005" name="Int. J. Syst. Evol. Microbiol.">
        <title>Bacillus litoralis sp. nov., isolated from a tidal flat of the Yellow Sea in Korea.</title>
        <authorList>
            <person name="Yoon J.H."/>
            <person name="Oh T.K."/>
        </authorList>
    </citation>
    <scope>NUCLEOTIDE SEQUENCE [LARGE SCALE GENOMIC DNA]</scope>
    <source>
        <strain evidence="2 3">SW-211</strain>
    </source>
</reference>